<protein>
    <submittedName>
        <fullName evidence="2">HD domain-containing protein</fullName>
    </submittedName>
</protein>
<dbReference type="EMBL" id="JAOXML010000032">
    <property type="protein sequence ID" value="MCV4379683.1"/>
    <property type="molecule type" value="Genomic_DNA"/>
</dbReference>
<dbReference type="InterPro" id="IPR003607">
    <property type="entry name" value="HD/PDEase_dom"/>
</dbReference>
<dbReference type="GeneID" id="93562474"/>
<gene>
    <name evidence="2" type="ORF">OH718_24075</name>
</gene>
<name>A0ABT3C3P1_9PSED</name>
<reference evidence="2 3" key="1">
    <citation type="submission" date="2022-10" db="EMBL/GenBank/DDBJ databases">
        <title>Characterization of Pseudomonas capsici strains from pepper and tomato in Georgia.</title>
        <authorList>
            <person name="Zhao M."/>
            <person name="Dutta B."/>
        </authorList>
    </citation>
    <scope>NUCLEOTIDE SEQUENCE [LARGE SCALE GENOMIC DNA]</scope>
    <source>
        <strain evidence="2 3">Pc20-5</strain>
    </source>
</reference>
<dbReference type="SUPFAM" id="SSF109604">
    <property type="entry name" value="HD-domain/PDEase-like"/>
    <property type="match status" value="1"/>
</dbReference>
<organism evidence="2 3">
    <name type="scientific">Pseudomonas capsici</name>
    <dbReference type="NCBI Taxonomy" id="2810614"/>
    <lineage>
        <taxon>Bacteria</taxon>
        <taxon>Pseudomonadati</taxon>
        <taxon>Pseudomonadota</taxon>
        <taxon>Gammaproteobacteria</taxon>
        <taxon>Pseudomonadales</taxon>
        <taxon>Pseudomonadaceae</taxon>
        <taxon>Pseudomonas</taxon>
    </lineage>
</organism>
<dbReference type="CDD" id="cd00077">
    <property type="entry name" value="HDc"/>
    <property type="match status" value="1"/>
</dbReference>
<dbReference type="Gene3D" id="1.10.3210.10">
    <property type="entry name" value="Hypothetical protein af1432"/>
    <property type="match status" value="1"/>
</dbReference>
<accession>A0ABT3C3P1</accession>
<evidence type="ECO:0000259" key="1">
    <source>
        <dbReference type="Pfam" id="PF01966"/>
    </source>
</evidence>
<sequence length="201" mass="22444">MANSPARVRVNSEKAVRLLFELCSQQAEADYLGEAVSQLEHMVQAAELAIAEGADDELVLAAFCHDVGHFCTMPASSTPTTRWGRKEHEKVGARWLRELGFPLRLCGLVERHVDAKRYLCHRENGYLQSLSEASLQTLAWQGGPMTEEQATLFESDPLFADSLKLRRWDEAAKVTGRQQTELHHLVSLAYRVHEASSAGEV</sequence>
<dbReference type="PANTHER" id="PTHR40202:SF1">
    <property type="entry name" value="HD DOMAIN-CONTAINING PROTEIN"/>
    <property type="match status" value="1"/>
</dbReference>
<proteinExistence type="predicted"/>
<dbReference type="InterPro" id="IPR006674">
    <property type="entry name" value="HD_domain"/>
</dbReference>
<feature type="domain" description="HD" evidence="1">
    <location>
        <begin position="40"/>
        <end position="154"/>
    </location>
</feature>
<keyword evidence="3" id="KW-1185">Reference proteome</keyword>
<dbReference type="RefSeq" id="WP_206402339.1">
    <property type="nucleotide sequence ID" value="NZ_JAFGZD010000011.1"/>
</dbReference>
<dbReference type="PANTHER" id="PTHR40202">
    <property type="match status" value="1"/>
</dbReference>
<dbReference type="Pfam" id="PF01966">
    <property type="entry name" value="HD"/>
    <property type="match status" value="1"/>
</dbReference>
<comment type="caution">
    <text evidence="2">The sequence shown here is derived from an EMBL/GenBank/DDBJ whole genome shotgun (WGS) entry which is preliminary data.</text>
</comment>
<dbReference type="Proteomes" id="UP001207294">
    <property type="component" value="Unassembled WGS sequence"/>
</dbReference>
<evidence type="ECO:0000313" key="2">
    <source>
        <dbReference type="EMBL" id="MCV4379683.1"/>
    </source>
</evidence>
<evidence type="ECO:0000313" key="3">
    <source>
        <dbReference type="Proteomes" id="UP001207294"/>
    </source>
</evidence>
<dbReference type="InterPro" id="IPR052567">
    <property type="entry name" value="OP_Dioxygenase"/>
</dbReference>